<feature type="region of interest" description="Disordered" evidence="1">
    <location>
        <begin position="16"/>
        <end position="59"/>
    </location>
</feature>
<feature type="compositionally biased region" description="Basic and acidic residues" evidence="1">
    <location>
        <begin position="30"/>
        <end position="44"/>
    </location>
</feature>
<organism evidence="2 3">
    <name type="scientific">Linum trigynum</name>
    <dbReference type="NCBI Taxonomy" id="586398"/>
    <lineage>
        <taxon>Eukaryota</taxon>
        <taxon>Viridiplantae</taxon>
        <taxon>Streptophyta</taxon>
        <taxon>Embryophyta</taxon>
        <taxon>Tracheophyta</taxon>
        <taxon>Spermatophyta</taxon>
        <taxon>Magnoliopsida</taxon>
        <taxon>eudicotyledons</taxon>
        <taxon>Gunneridae</taxon>
        <taxon>Pentapetalae</taxon>
        <taxon>rosids</taxon>
        <taxon>fabids</taxon>
        <taxon>Malpighiales</taxon>
        <taxon>Linaceae</taxon>
        <taxon>Linum</taxon>
    </lineage>
</organism>
<dbReference type="EMBL" id="OZ034818">
    <property type="protein sequence ID" value="CAL1389335.1"/>
    <property type="molecule type" value="Genomic_DNA"/>
</dbReference>
<evidence type="ECO:0000256" key="1">
    <source>
        <dbReference type="SAM" id="MobiDB-lite"/>
    </source>
</evidence>
<reference evidence="2 3" key="1">
    <citation type="submission" date="2024-04" db="EMBL/GenBank/DDBJ databases">
        <authorList>
            <person name="Fracassetti M."/>
        </authorList>
    </citation>
    <scope>NUCLEOTIDE SEQUENCE [LARGE SCALE GENOMIC DNA]</scope>
</reference>
<name>A0AAV2EV62_9ROSI</name>
<accession>A0AAV2EV62</accession>
<dbReference type="AlphaFoldDB" id="A0AAV2EV62"/>
<evidence type="ECO:0000313" key="2">
    <source>
        <dbReference type="EMBL" id="CAL1389335.1"/>
    </source>
</evidence>
<keyword evidence="3" id="KW-1185">Reference proteome</keyword>
<gene>
    <name evidence="2" type="ORF">LTRI10_LOCUS30202</name>
</gene>
<protein>
    <submittedName>
        <fullName evidence="2">Uncharacterized protein</fullName>
    </submittedName>
</protein>
<sequence>MEAMSMLTREVGRWWTGPTTATELPADGGVRLREQNRRPESSRKLDRRRQRKLGFGVGGLERQRQQDLAAVSGECLREQNRRSENSAGGTTDVCVLI</sequence>
<proteinExistence type="predicted"/>
<evidence type="ECO:0000313" key="3">
    <source>
        <dbReference type="Proteomes" id="UP001497516"/>
    </source>
</evidence>
<dbReference type="Proteomes" id="UP001497516">
    <property type="component" value="Chromosome 5"/>
</dbReference>